<feature type="region of interest" description="Disordered" evidence="1">
    <location>
        <begin position="257"/>
        <end position="280"/>
    </location>
</feature>
<dbReference type="PROSITE" id="PS51257">
    <property type="entry name" value="PROKAR_LIPOPROTEIN"/>
    <property type="match status" value="1"/>
</dbReference>
<evidence type="ECO:0000256" key="2">
    <source>
        <dbReference type="SAM" id="SignalP"/>
    </source>
</evidence>
<gene>
    <name evidence="3" type="ORF">A4D02_15915</name>
</gene>
<feature type="compositionally biased region" description="Polar residues" evidence="1">
    <location>
        <begin position="270"/>
        <end position="280"/>
    </location>
</feature>
<evidence type="ECO:0000313" key="4">
    <source>
        <dbReference type="Proteomes" id="UP000192277"/>
    </source>
</evidence>
<keyword evidence="4" id="KW-1185">Reference proteome</keyword>
<dbReference type="Pfam" id="PF03640">
    <property type="entry name" value="Lipoprotein_15"/>
    <property type="match status" value="3"/>
</dbReference>
<name>A0ABX3NNU4_9BACT</name>
<evidence type="ECO:0000313" key="3">
    <source>
        <dbReference type="EMBL" id="OQP40401.1"/>
    </source>
</evidence>
<evidence type="ECO:0008006" key="5">
    <source>
        <dbReference type="Google" id="ProtNLM"/>
    </source>
</evidence>
<dbReference type="Proteomes" id="UP000192277">
    <property type="component" value="Unassembled WGS sequence"/>
</dbReference>
<protein>
    <recommendedName>
        <fullName evidence="5">Lipoprotein</fullName>
    </recommendedName>
</protein>
<keyword evidence="2" id="KW-0732">Signal</keyword>
<dbReference type="RefSeq" id="WP_014217702.1">
    <property type="nucleotide sequence ID" value="NZ_LWBO01000077.1"/>
</dbReference>
<dbReference type="EMBL" id="LWBO01000077">
    <property type="protein sequence ID" value="OQP40401.1"/>
    <property type="molecule type" value="Genomic_DNA"/>
</dbReference>
<feature type="chain" id="PRO_5045775891" description="Lipoprotein" evidence="2">
    <location>
        <begin position="23"/>
        <end position="280"/>
    </location>
</feature>
<proteinExistence type="predicted"/>
<accession>A0ABX3NNU4</accession>
<dbReference type="InterPro" id="IPR005297">
    <property type="entry name" value="Lipoprotein_repeat"/>
</dbReference>
<comment type="caution">
    <text evidence="3">The sequence shown here is derived from an EMBL/GenBank/DDBJ whole genome shotgun (WGS) entry which is preliminary data.</text>
</comment>
<reference evidence="3 4" key="1">
    <citation type="submission" date="2016-04" db="EMBL/GenBank/DDBJ databases">
        <authorList>
            <person name="Chen L."/>
            <person name="Zhuang W."/>
            <person name="Wang G."/>
        </authorList>
    </citation>
    <scope>NUCLEOTIDE SEQUENCE [LARGE SCALE GENOMIC DNA]</scope>
    <source>
        <strain evidence="4">GR20</strain>
    </source>
</reference>
<dbReference type="PANTHER" id="PTHR39335:SF1">
    <property type="entry name" value="BLL4220 PROTEIN"/>
    <property type="match status" value="1"/>
</dbReference>
<organism evidence="3 4">
    <name type="scientific">Niastella koreensis</name>
    <dbReference type="NCBI Taxonomy" id="354356"/>
    <lineage>
        <taxon>Bacteria</taxon>
        <taxon>Pseudomonadati</taxon>
        <taxon>Bacteroidota</taxon>
        <taxon>Chitinophagia</taxon>
        <taxon>Chitinophagales</taxon>
        <taxon>Chitinophagaceae</taxon>
        <taxon>Niastella</taxon>
    </lineage>
</organism>
<evidence type="ECO:0000256" key="1">
    <source>
        <dbReference type="SAM" id="MobiDB-lite"/>
    </source>
</evidence>
<sequence length="280" mass="30883">MKRSMLSMTWAGMLLLTVTACTHDHEDMPVPAPNNVQLKQDNQLGSILTDVNGKTLYFFSNDANGQSACSGGCATTWPIFYVDALNLPAGLASADFGSITRADGKPQTTYKGWPLYYYAKDSVAGDKKGEAFGSKWFTAKPDYTIMLAYTQLIGNDTKHYTSKYVEGDEVTPYFTDAYGHTLYTFKNDKFNANKYTKSDFSNNGTWPIDTLNTVQGIPSMCNSADFNKINVFGKTQITYRGWPLYYFGPDSLKRGNTKGVSVPTPGTWPVANQNTTPAVP</sequence>
<feature type="signal peptide" evidence="2">
    <location>
        <begin position="1"/>
        <end position="22"/>
    </location>
</feature>
<dbReference type="PANTHER" id="PTHR39335">
    <property type="entry name" value="BLL4220 PROTEIN"/>
    <property type="match status" value="1"/>
</dbReference>